<evidence type="ECO:0000259" key="2">
    <source>
        <dbReference type="PROSITE" id="PS51746"/>
    </source>
</evidence>
<name>A0AA86P226_9EUKA</name>
<dbReference type="Proteomes" id="UP001642409">
    <property type="component" value="Unassembled WGS sequence"/>
</dbReference>
<evidence type="ECO:0000313" key="3">
    <source>
        <dbReference type="EMBL" id="CAI9930181.1"/>
    </source>
</evidence>
<sequence length="430" mass="48385">MQRPIALRPLASSRQQTSQSHGPQIQSLQPPRAKSPIKQVKPIYKASAVQIPPKPIRRSEPAQRSDNESKPESKPEHLSAMEPQPSFDPGPLTFGCTSILGRRNQNEDAHLTFETHEIQCACVFDGHGGPEVSTYCVQRFPFLLKAALSEIGTSIRDALKYAISELDKCILQNWAFYEIGCTATIFIMEKLSERVHIANIGDSKTVLGFYNRVFSTLDHKPTRQSEVNRLKKIPKSFISEQNGISRLNGNLSLTRSLGDAYMRQFGIIADPEFYEFAISSNEAESKVNISNIESDQQLYQILSQQTQQLKYCILACDGLFDIFTPEAVDDMVRSMLSNKVINLNQTPEWFLKTALLLFHDEFDSALQLIKKQRAGNQMAQVNLQQMQQHPKIVAKIESHEPTKRIGEVLTLYAYLSGCTDNITVIVGIIQ</sequence>
<organism evidence="3">
    <name type="scientific">Hexamita inflata</name>
    <dbReference type="NCBI Taxonomy" id="28002"/>
    <lineage>
        <taxon>Eukaryota</taxon>
        <taxon>Metamonada</taxon>
        <taxon>Diplomonadida</taxon>
        <taxon>Hexamitidae</taxon>
        <taxon>Hexamitinae</taxon>
        <taxon>Hexamita</taxon>
    </lineage>
</organism>
<feature type="compositionally biased region" description="Basic and acidic residues" evidence="1">
    <location>
        <begin position="57"/>
        <end position="79"/>
    </location>
</feature>
<dbReference type="PANTHER" id="PTHR13832:SF827">
    <property type="entry name" value="PROTEIN PHOSPHATASE 1L"/>
    <property type="match status" value="1"/>
</dbReference>
<keyword evidence="5" id="KW-1185">Reference proteome</keyword>
<dbReference type="InterPro" id="IPR036457">
    <property type="entry name" value="PPM-type-like_dom_sf"/>
</dbReference>
<dbReference type="GO" id="GO:0004722">
    <property type="term" value="F:protein serine/threonine phosphatase activity"/>
    <property type="evidence" value="ECO:0007669"/>
    <property type="project" value="InterPro"/>
</dbReference>
<comment type="caution">
    <text evidence="3">The sequence shown here is derived from an EMBL/GenBank/DDBJ whole genome shotgun (WGS) entry which is preliminary data.</text>
</comment>
<dbReference type="InterPro" id="IPR001932">
    <property type="entry name" value="PPM-type_phosphatase-like_dom"/>
</dbReference>
<feature type="compositionally biased region" description="Polar residues" evidence="1">
    <location>
        <begin position="12"/>
        <end position="29"/>
    </location>
</feature>
<dbReference type="EMBL" id="CAXDID020000458">
    <property type="protein sequence ID" value="CAL6093457.1"/>
    <property type="molecule type" value="Genomic_DNA"/>
</dbReference>
<dbReference type="SUPFAM" id="SSF81606">
    <property type="entry name" value="PP2C-like"/>
    <property type="match status" value="1"/>
</dbReference>
<evidence type="ECO:0000313" key="4">
    <source>
        <dbReference type="EMBL" id="CAL6093457.1"/>
    </source>
</evidence>
<reference evidence="4 5" key="2">
    <citation type="submission" date="2024-07" db="EMBL/GenBank/DDBJ databases">
        <authorList>
            <person name="Akdeniz Z."/>
        </authorList>
    </citation>
    <scope>NUCLEOTIDE SEQUENCE [LARGE SCALE GENOMIC DNA]</scope>
</reference>
<dbReference type="PANTHER" id="PTHR13832">
    <property type="entry name" value="PROTEIN PHOSPHATASE 2C"/>
    <property type="match status" value="1"/>
</dbReference>
<feature type="region of interest" description="Disordered" evidence="1">
    <location>
        <begin position="1"/>
        <end position="90"/>
    </location>
</feature>
<dbReference type="SMART" id="SM00332">
    <property type="entry name" value="PP2Cc"/>
    <property type="match status" value="1"/>
</dbReference>
<dbReference type="CDD" id="cd00143">
    <property type="entry name" value="PP2Cc"/>
    <property type="match status" value="1"/>
</dbReference>
<dbReference type="Gene3D" id="3.60.40.10">
    <property type="entry name" value="PPM-type phosphatase domain"/>
    <property type="match status" value="1"/>
</dbReference>
<dbReference type="EMBL" id="CATOUU010000452">
    <property type="protein sequence ID" value="CAI9930181.1"/>
    <property type="molecule type" value="Genomic_DNA"/>
</dbReference>
<accession>A0AA86P226</accession>
<dbReference type="AlphaFoldDB" id="A0AA86P226"/>
<evidence type="ECO:0000256" key="1">
    <source>
        <dbReference type="SAM" id="MobiDB-lite"/>
    </source>
</evidence>
<reference evidence="3" key="1">
    <citation type="submission" date="2023-06" db="EMBL/GenBank/DDBJ databases">
        <authorList>
            <person name="Kurt Z."/>
        </authorList>
    </citation>
    <scope>NUCLEOTIDE SEQUENCE</scope>
</reference>
<protein>
    <submittedName>
        <fullName evidence="3">Protein phosphatase 2C</fullName>
    </submittedName>
    <submittedName>
        <fullName evidence="4">Protein_phosphatase 2C</fullName>
    </submittedName>
</protein>
<proteinExistence type="predicted"/>
<gene>
    <name evidence="3" type="ORF">HINF_LOCUS17826</name>
    <name evidence="4" type="ORF">HINF_LOCUS66999</name>
</gene>
<dbReference type="InterPro" id="IPR015655">
    <property type="entry name" value="PP2C"/>
</dbReference>
<dbReference type="PROSITE" id="PS51746">
    <property type="entry name" value="PPM_2"/>
    <property type="match status" value="1"/>
</dbReference>
<evidence type="ECO:0000313" key="5">
    <source>
        <dbReference type="Proteomes" id="UP001642409"/>
    </source>
</evidence>
<dbReference type="Pfam" id="PF00481">
    <property type="entry name" value="PP2C"/>
    <property type="match status" value="1"/>
</dbReference>
<feature type="domain" description="PPM-type phosphatase" evidence="2">
    <location>
        <begin position="93"/>
        <end position="429"/>
    </location>
</feature>